<keyword evidence="8" id="KW-1185">Reference proteome</keyword>
<gene>
    <name evidence="7" type="ordered locus">Sterm_0690</name>
</gene>
<dbReference type="Gene3D" id="3.40.109.10">
    <property type="entry name" value="NADH Oxidase"/>
    <property type="match status" value="1"/>
</dbReference>
<evidence type="ECO:0000259" key="6">
    <source>
        <dbReference type="Pfam" id="PF00881"/>
    </source>
</evidence>
<dbReference type="Pfam" id="PF00881">
    <property type="entry name" value="Nitroreductase"/>
    <property type="match status" value="1"/>
</dbReference>
<organism evidence="7 8">
    <name type="scientific">Sebaldella termitidis (strain ATCC 33386 / NCTC 11300)</name>
    <dbReference type="NCBI Taxonomy" id="526218"/>
    <lineage>
        <taxon>Bacteria</taxon>
        <taxon>Fusobacteriati</taxon>
        <taxon>Fusobacteriota</taxon>
        <taxon>Fusobacteriia</taxon>
        <taxon>Fusobacteriales</taxon>
        <taxon>Leptotrichiaceae</taxon>
        <taxon>Sebaldella</taxon>
    </lineage>
</organism>
<keyword evidence="2 5" id="KW-0285">Flavoprotein</keyword>
<evidence type="ECO:0000256" key="4">
    <source>
        <dbReference type="ARBA" id="ARBA00023002"/>
    </source>
</evidence>
<evidence type="ECO:0000256" key="5">
    <source>
        <dbReference type="PIRNR" id="PIRNR005426"/>
    </source>
</evidence>
<proteinExistence type="inferred from homology"/>
<keyword evidence="4 5" id="KW-0560">Oxidoreductase</keyword>
<keyword evidence="3 5" id="KW-0288">FMN</keyword>
<dbReference type="Proteomes" id="UP000000845">
    <property type="component" value="Chromosome"/>
</dbReference>
<sequence length="246" mass="27470">MTETIKIMENHRSIRSFTNEPVSEEMISAVISAAQHAPTSINGQGISIIVIKDKNTREKMAELTGGQTWVAQAPVFLIFIADLYKTSLGVKNAGYEQIIHESVEGMMVASVDAGIALGTAITAAESLGLGIVPIGAVRKNPETVIDLLELPEYTFPMVGLAVGHPKDHSRQKPRMDIKTFRFDEKYDKDRLPELINNYDRQIAKYLDEIGREQEKSWSNFVANAYKTVYFPDVYPTALKQGFKFDK</sequence>
<keyword evidence="5" id="KW-0521">NADP</keyword>
<reference evidence="8" key="1">
    <citation type="submission" date="2009-09" db="EMBL/GenBank/DDBJ databases">
        <title>The complete chromosome of Sebaldella termitidis ATCC 33386.</title>
        <authorList>
            <consortium name="US DOE Joint Genome Institute (JGI-PGF)"/>
            <person name="Lucas S."/>
            <person name="Copeland A."/>
            <person name="Lapidus A."/>
            <person name="Glavina del Rio T."/>
            <person name="Dalin E."/>
            <person name="Tice H."/>
            <person name="Bruce D."/>
            <person name="Goodwin L."/>
            <person name="Pitluck S."/>
            <person name="Kyrpides N."/>
            <person name="Mavromatis K."/>
            <person name="Ivanova N."/>
            <person name="Mikhailova N."/>
            <person name="Sims D."/>
            <person name="Meincke L."/>
            <person name="Brettin T."/>
            <person name="Detter J.C."/>
            <person name="Han C."/>
            <person name="Larimer F."/>
            <person name="Land M."/>
            <person name="Hauser L."/>
            <person name="Markowitz V."/>
            <person name="Cheng J.F."/>
            <person name="Hugenholtz P."/>
            <person name="Woyke T."/>
            <person name="Wu D."/>
            <person name="Eisen J.A."/>
        </authorList>
    </citation>
    <scope>NUCLEOTIDE SEQUENCE [LARGE SCALE GENOMIC DNA]</scope>
    <source>
        <strain evidence="8">ATCC 33386 / NCTC 11300</strain>
    </source>
</reference>
<dbReference type="PIRSF" id="PIRSF005426">
    <property type="entry name" value="Frp"/>
    <property type="match status" value="1"/>
</dbReference>
<evidence type="ECO:0000256" key="2">
    <source>
        <dbReference type="ARBA" id="ARBA00022630"/>
    </source>
</evidence>
<dbReference type="RefSeq" id="WP_012860158.1">
    <property type="nucleotide sequence ID" value="NC_013517.1"/>
</dbReference>
<feature type="domain" description="Nitroreductase" evidence="6">
    <location>
        <begin position="10"/>
        <end position="164"/>
    </location>
</feature>
<evidence type="ECO:0000256" key="1">
    <source>
        <dbReference type="ARBA" id="ARBA00008366"/>
    </source>
</evidence>
<comment type="similarity">
    <text evidence="1 5">Belongs to the flavin oxidoreductase frp family.</text>
</comment>
<dbReference type="KEGG" id="str:Sterm_0690"/>
<evidence type="ECO:0000256" key="3">
    <source>
        <dbReference type="ARBA" id="ARBA00022643"/>
    </source>
</evidence>
<dbReference type="EMBL" id="CP001739">
    <property type="protein sequence ID" value="ACZ07562.1"/>
    <property type="molecule type" value="Genomic_DNA"/>
</dbReference>
<evidence type="ECO:0000313" key="8">
    <source>
        <dbReference type="Proteomes" id="UP000000845"/>
    </source>
</evidence>
<dbReference type="PANTHER" id="PTHR43425">
    <property type="entry name" value="OXYGEN-INSENSITIVE NADPH NITROREDUCTASE"/>
    <property type="match status" value="1"/>
</dbReference>
<dbReference type="eggNOG" id="COG0778">
    <property type="taxonomic scope" value="Bacteria"/>
</dbReference>
<accession>D1APY4</accession>
<dbReference type="PANTHER" id="PTHR43425:SF2">
    <property type="entry name" value="OXYGEN-INSENSITIVE NADPH NITROREDUCTASE"/>
    <property type="match status" value="1"/>
</dbReference>
<dbReference type="InterPro" id="IPR029479">
    <property type="entry name" value="Nitroreductase"/>
</dbReference>
<dbReference type="GO" id="GO:0016491">
    <property type="term" value="F:oxidoreductase activity"/>
    <property type="evidence" value="ECO:0007669"/>
    <property type="project" value="UniProtKB-UniRule"/>
</dbReference>
<reference evidence="7 8" key="2">
    <citation type="journal article" date="2010" name="Stand. Genomic Sci.">
        <title>Complete genome sequence of Sebaldella termitidis type strain (NCTC 11300).</title>
        <authorList>
            <person name="Harmon-Smith M."/>
            <person name="Celia L."/>
            <person name="Chertkov O."/>
            <person name="Lapidus A."/>
            <person name="Copeland A."/>
            <person name="Glavina Del Rio T."/>
            <person name="Nolan M."/>
            <person name="Lucas S."/>
            <person name="Tice H."/>
            <person name="Cheng J.F."/>
            <person name="Han C."/>
            <person name="Detter J.C."/>
            <person name="Bruce D."/>
            <person name="Goodwin L."/>
            <person name="Pitluck S."/>
            <person name="Pati A."/>
            <person name="Liolios K."/>
            <person name="Ivanova N."/>
            <person name="Mavromatis K."/>
            <person name="Mikhailova N."/>
            <person name="Chen A."/>
            <person name="Palaniappan K."/>
            <person name="Land M."/>
            <person name="Hauser L."/>
            <person name="Chang Y.J."/>
            <person name="Jeffries C.D."/>
            <person name="Brettin T."/>
            <person name="Goker M."/>
            <person name="Beck B."/>
            <person name="Bristow J."/>
            <person name="Eisen J.A."/>
            <person name="Markowitz V."/>
            <person name="Hugenholtz P."/>
            <person name="Kyrpides N.C."/>
            <person name="Klenk H.P."/>
            <person name="Chen F."/>
        </authorList>
    </citation>
    <scope>NUCLEOTIDE SEQUENCE [LARGE SCALE GENOMIC DNA]</scope>
    <source>
        <strain evidence="8">ATCC 33386 / NCTC 11300</strain>
    </source>
</reference>
<evidence type="ECO:0000313" key="7">
    <source>
        <dbReference type="EMBL" id="ACZ07562.1"/>
    </source>
</evidence>
<dbReference type="STRING" id="526218.Sterm_0690"/>
<dbReference type="CDD" id="cd02146">
    <property type="entry name" value="NfsA-like"/>
    <property type="match status" value="1"/>
</dbReference>
<dbReference type="HOGENOM" id="CLU_070764_0_3_0"/>
<name>D1APY4_SEBTE</name>
<dbReference type="AlphaFoldDB" id="D1APY4"/>
<dbReference type="InterPro" id="IPR000415">
    <property type="entry name" value="Nitroreductase-like"/>
</dbReference>
<protein>
    <submittedName>
        <fullName evidence="7">Nitroreductase</fullName>
    </submittedName>
</protein>
<dbReference type="SUPFAM" id="SSF55469">
    <property type="entry name" value="FMN-dependent nitroreductase-like"/>
    <property type="match status" value="1"/>
</dbReference>
<dbReference type="InterPro" id="IPR016446">
    <property type="entry name" value="Flavin_OxRdtase_Frp"/>
</dbReference>